<dbReference type="PANTHER" id="PTHR44103">
    <property type="entry name" value="PROPROTEIN CONVERTASE P"/>
    <property type="match status" value="1"/>
</dbReference>
<reference evidence="2 3" key="1">
    <citation type="submission" date="2024-02" db="EMBL/GenBank/DDBJ databases">
        <title>Rubritalea halochordaticola NBRC 107102.</title>
        <authorList>
            <person name="Ichikawa N."/>
            <person name="Katano-Makiyama Y."/>
            <person name="Hidaka K."/>
        </authorList>
    </citation>
    <scope>NUCLEOTIDE SEQUENCE [LARGE SCALE GENOMIC DNA]</scope>
    <source>
        <strain evidence="2 3">NBRC 107102</strain>
    </source>
</reference>
<keyword evidence="1" id="KW-0732">Signal</keyword>
<dbReference type="RefSeq" id="WP_346186990.1">
    <property type="nucleotide sequence ID" value="NZ_BAABRL010000001.1"/>
</dbReference>
<keyword evidence="3" id="KW-1185">Reference proteome</keyword>
<dbReference type="InterPro" id="IPR013517">
    <property type="entry name" value="FG-GAP"/>
</dbReference>
<accession>A0ABP9UU88</accession>
<dbReference type="Gene3D" id="2.130.10.130">
    <property type="entry name" value="Integrin alpha, N-terminal"/>
    <property type="match status" value="1"/>
</dbReference>
<dbReference type="Pfam" id="PF13517">
    <property type="entry name" value="FG-GAP_3"/>
    <property type="match status" value="1"/>
</dbReference>
<evidence type="ECO:0000313" key="2">
    <source>
        <dbReference type="EMBL" id="GAA5493917.1"/>
    </source>
</evidence>
<protein>
    <recommendedName>
        <fullName evidence="4">VCBS repeat-containing protein</fullName>
    </recommendedName>
</protein>
<dbReference type="Proteomes" id="UP001424741">
    <property type="component" value="Unassembled WGS sequence"/>
</dbReference>
<organism evidence="2 3">
    <name type="scientific">Rubritalea halochordaticola</name>
    <dbReference type="NCBI Taxonomy" id="714537"/>
    <lineage>
        <taxon>Bacteria</taxon>
        <taxon>Pseudomonadati</taxon>
        <taxon>Verrucomicrobiota</taxon>
        <taxon>Verrucomicrobiia</taxon>
        <taxon>Verrucomicrobiales</taxon>
        <taxon>Rubritaleaceae</taxon>
        <taxon>Rubritalea</taxon>
    </lineage>
</organism>
<dbReference type="InterPro" id="IPR028994">
    <property type="entry name" value="Integrin_alpha_N"/>
</dbReference>
<gene>
    <name evidence="2" type="ORF">Rhal01_00069</name>
</gene>
<comment type="caution">
    <text evidence="2">The sequence shown here is derived from an EMBL/GenBank/DDBJ whole genome shotgun (WGS) entry which is preliminary data.</text>
</comment>
<dbReference type="EMBL" id="BAABRL010000001">
    <property type="protein sequence ID" value="GAA5493917.1"/>
    <property type="molecule type" value="Genomic_DNA"/>
</dbReference>
<sequence length="274" mass="29363">MDLNGDGKMDILSGCYAAKGVKPMTGYFYVLWGEDGGKFSAPIPLKGEDDKPLLIDEESNVERICTRPTAVDWDGDGDLDLIVGNFKGTFYLFRGEGKGSFANKAEPVMADGAALKISGVHSDPICADIDGDGDLDLLSGSSSGGVQWAENTAGPGKEIALKAFQWLIEPTKISQVWSDDISGGPAGSTRVFADDVNGDGKLDILVGDQVTVNELASGATREDAQRKFDVRSKLQKGTGEERAALMKEYRDLSNSMSKVVKSNRTGHVWLYLGK</sequence>
<evidence type="ECO:0000313" key="3">
    <source>
        <dbReference type="Proteomes" id="UP001424741"/>
    </source>
</evidence>
<proteinExistence type="predicted"/>
<name>A0ABP9UU88_9BACT</name>
<evidence type="ECO:0000256" key="1">
    <source>
        <dbReference type="ARBA" id="ARBA00022729"/>
    </source>
</evidence>
<evidence type="ECO:0008006" key="4">
    <source>
        <dbReference type="Google" id="ProtNLM"/>
    </source>
</evidence>
<dbReference type="SUPFAM" id="SSF69318">
    <property type="entry name" value="Integrin alpha N-terminal domain"/>
    <property type="match status" value="1"/>
</dbReference>
<dbReference type="PANTHER" id="PTHR44103:SF1">
    <property type="entry name" value="PROPROTEIN CONVERTASE P"/>
    <property type="match status" value="1"/>
</dbReference>